<keyword evidence="4" id="KW-1185">Reference proteome</keyword>
<dbReference type="Proteomes" id="UP000243686">
    <property type="component" value="Unassembled WGS sequence"/>
</dbReference>
<dbReference type="Gene3D" id="3.40.50.1010">
    <property type="entry name" value="5'-nuclease"/>
    <property type="match status" value="1"/>
</dbReference>
<evidence type="ECO:0000256" key="2">
    <source>
        <dbReference type="SAM" id="MobiDB-lite"/>
    </source>
</evidence>
<comment type="similarity">
    <text evidence="1">Belongs to the asteroid family.</text>
</comment>
<dbReference type="InterPro" id="IPR029060">
    <property type="entry name" value="PIN-like_dom_sf"/>
</dbReference>
<evidence type="ECO:0000313" key="4">
    <source>
        <dbReference type="Proteomes" id="UP000243686"/>
    </source>
</evidence>
<dbReference type="AlphaFoldDB" id="A0A1S8XA84"/>
<evidence type="ECO:0000256" key="1">
    <source>
        <dbReference type="ARBA" id="ARBA00007398"/>
    </source>
</evidence>
<dbReference type="InterPro" id="IPR026832">
    <property type="entry name" value="Asteroid"/>
</dbReference>
<dbReference type="PANTHER" id="PTHR15665">
    <property type="entry name" value="ASTEROID PROTEIN"/>
    <property type="match status" value="1"/>
</dbReference>
<reference evidence="3 4" key="1">
    <citation type="submission" date="2015-03" db="EMBL/GenBank/DDBJ databases">
        <title>Draft genome of the nematode, Opisthorchis viverrini.</title>
        <authorList>
            <person name="Mitreva M."/>
        </authorList>
    </citation>
    <scope>NUCLEOTIDE SEQUENCE [LARGE SCALE GENOMIC DNA]</scope>
    <source>
        <strain evidence="3">Khon Kaen</strain>
    </source>
</reference>
<feature type="compositionally biased region" description="Polar residues" evidence="2">
    <location>
        <begin position="791"/>
        <end position="805"/>
    </location>
</feature>
<accession>A0A1S8XA84</accession>
<dbReference type="SUPFAM" id="SSF88723">
    <property type="entry name" value="PIN domain-like"/>
    <property type="match status" value="1"/>
</dbReference>
<evidence type="ECO:0000313" key="3">
    <source>
        <dbReference type="EMBL" id="OON23640.1"/>
    </source>
</evidence>
<gene>
    <name evidence="3" type="ORF">X801_00443</name>
</gene>
<dbReference type="EMBL" id="KV891512">
    <property type="protein sequence ID" value="OON23640.1"/>
    <property type="molecule type" value="Genomic_DNA"/>
</dbReference>
<proteinExistence type="inferred from homology"/>
<feature type="non-terminal residue" evidence="3">
    <location>
        <position position="805"/>
    </location>
</feature>
<dbReference type="PANTHER" id="PTHR15665:SF1">
    <property type="entry name" value="PROTEIN ASTEROID HOMOLOG 1"/>
    <property type="match status" value="1"/>
</dbReference>
<sequence length="805" mass="90826">MPIPGLNTILESMRSNFQPFRLQNTKVIINANDFVFTVLYKADDCFDREPIGLYLSFKKILTAFDRCGITPYFVFNSGNEKRGRTLDLMVQQQCANMDNVDEDSPSISDFCCPFFLSKHILLSVLRDLNICFTVMSPVVRATAALSAQLKCPVLGSCSDYFILVPSNALSDTADNGSFHRFVPLNYVDFKPDTEDCSSVNYRCFLSAKLFDWQRSTLSSVAPQQRILLALLMGSNTMAQFRLPPELHKRICAHRDKFRSRRELRFYVIRDWLSQFAPDSKEPVERIIDAQLEAHRDQFVEQLADCIAGFTYNLEHHSHLLATALNLPEPCSNVMFGELCLSDTKVQSVPVRKSDIHALLSGIVVPHLEIPNFTVGWPSRFLKAFQEGKILTTSFQPLYGHWVMFSGLNEGYSGTSLSYMLRLPIRVMHYRLIVGFERQLGGCDKLVGLNPHVTEYLPCGNKLVSLTIPIDAITLDPSLEQTDHVFYSLLGITLPTDPTAPGWMISLAVTIAYCRAQWSLEGNLVPPYECSLTLALVACAVVSFQTDEHSLDHYAELCNALEAKFVLVSSLPPFCNGLLSNLLTIYFAYTGLWSLLNLIESMMPPTYESKLLHFLPLWRLFPSYCLQHWFAVELQTHPPEKRYQFAIRELIPRLYRKTSRGGGVSDASELHVLESTFSQALQTIVSLNMSPINPEHTLQEVKPPTFNSKQDRSSHLPSALVSQQLQVNRGAPSVPFESPDTIYSAKQSQSHHAPLPRTIKTTGPRHHRAPPQTDNTAVFVANHTRHWRPRNASAQPQNPPRSDTSH</sequence>
<organism evidence="3 4">
    <name type="scientific">Opisthorchis viverrini</name>
    <name type="common">Southeast Asian liver fluke</name>
    <dbReference type="NCBI Taxonomy" id="6198"/>
    <lineage>
        <taxon>Eukaryota</taxon>
        <taxon>Metazoa</taxon>
        <taxon>Spiralia</taxon>
        <taxon>Lophotrochozoa</taxon>
        <taxon>Platyhelminthes</taxon>
        <taxon>Trematoda</taxon>
        <taxon>Digenea</taxon>
        <taxon>Opisthorchiida</taxon>
        <taxon>Opisthorchiata</taxon>
        <taxon>Opisthorchiidae</taxon>
        <taxon>Opisthorchis</taxon>
    </lineage>
</organism>
<feature type="region of interest" description="Disordered" evidence="2">
    <location>
        <begin position="696"/>
        <end position="716"/>
    </location>
</feature>
<name>A0A1S8XA84_OPIVI</name>
<feature type="region of interest" description="Disordered" evidence="2">
    <location>
        <begin position="728"/>
        <end position="805"/>
    </location>
</feature>
<protein>
    <recommendedName>
        <fullName evidence="5">XPG N-terminal domain-containing protein</fullName>
    </recommendedName>
</protein>
<evidence type="ECO:0008006" key="5">
    <source>
        <dbReference type="Google" id="ProtNLM"/>
    </source>
</evidence>